<evidence type="ECO:0000313" key="5">
    <source>
        <dbReference type="Proteomes" id="UP000199691"/>
    </source>
</evidence>
<name>A0A1H0I8G1_9PSEU</name>
<dbReference type="InterPro" id="IPR036426">
    <property type="entry name" value="Bulb-type_lectin_dom_sf"/>
</dbReference>
<dbReference type="SUPFAM" id="SSF51110">
    <property type="entry name" value="alpha-D-mannose-specific plant lectins"/>
    <property type="match status" value="1"/>
</dbReference>
<dbReference type="CDD" id="cd00118">
    <property type="entry name" value="LysM"/>
    <property type="match status" value="1"/>
</dbReference>
<dbReference type="STRING" id="641025.SAMN05421507_1024"/>
<dbReference type="SMART" id="SM00108">
    <property type="entry name" value="B_lectin"/>
    <property type="match status" value="1"/>
</dbReference>
<dbReference type="InterPro" id="IPR001480">
    <property type="entry name" value="Bulb-type_lectin_dom"/>
</dbReference>
<sequence>MDTLQAGQELSRGEQLITTNGYMLTLQPDGNLVLSENTGTVWASGTDGKGAVRATMQDDGNFVLYADGDNAVWATGTMGNPGARLVLQDDRNLVVIGGDGSPKWATNTNTDSPQAASEAPAAAAAPAPAPAEEAPAAPAVRTYEVQSGDSLWAIAQNHYGDGNRYGEIAAANGIANPDLIHPGQVLTIP</sequence>
<feature type="compositionally biased region" description="Polar residues" evidence="1">
    <location>
        <begin position="104"/>
        <end position="114"/>
    </location>
</feature>
<dbReference type="Pfam" id="PF01476">
    <property type="entry name" value="LysM"/>
    <property type="match status" value="1"/>
</dbReference>
<keyword evidence="5" id="KW-1185">Reference proteome</keyword>
<dbReference type="Gene3D" id="2.90.10.10">
    <property type="entry name" value="Bulb-type lectin domain"/>
    <property type="match status" value="1"/>
</dbReference>
<feature type="domain" description="LysM" evidence="3">
    <location>
        <begin position="141"/>
        <end position="188"/>
    </location>
</feature>
<dbReference type="Gene3D" id="3.10.350.10">
    <property type="entry name" value="LysM domain"/>
    <property type="match status" value="1"/>
</dbReference>
<dbReference type="RefSeq" id="WP_245733263.1">
    <property type="nucleotide sequence ID" value="NZ_FNIX01000002.1"/>
</dbReference>
<proteinExistence type="predicted"/>
<dbReference type="SUPFAM" id="SSF54106">
    <property type="entry name" value="LysM domain"/>
    <property type="match status" value="1"/>
</dbReference>
<dbReference type="PROSITE" id="PS51782">
    <property type="entry name" value="LYSM"/>
    <property type="match status" value="1"/>
</dbReference>
<dbReference type="AlphaFoldDB" id="A0A1H0I8G1"/>
<feature type="region of interest" description="Disordered" evidence="1">
    <location>
        <begin position="99"/>
        <end position="140"/>
    </location>
</feature>
<evidence type="ECO:0000259" key="2">
    <source>
        <dbReference type="PROSITE" id="PS50927"/>
    </source>
</evidence>
<dbReference type="InterPro" id="IPR018392">
    <property type="entry name" value="LysM"/>
</dbReference>
<dbReference type="Gene3D" id="2.90.10.30">
    <property type="match status" value="1"/>
</dbReference>
<organism evidence="4 5">
    <name type="scientific">Lentzea jiangxiensis</name>
    <dbReference type="NCBI Taxonomy" id="641025"/>
    <lineage>
        <taxon>Bacteria</taxon>
        <taxon>Bacillati</taxon>
        <taxon>Actinomycetota</taxon>
        <taxon>Actinomycetes</taxon>
        <taxon>Pseudonocardiales</taxon>
        <taxon>Pseudonocardiaceae</taxon>
        <taxon>Lentzea</taxon>
    </lineage>
</organism>
<reference evidence="5" key="1">
    <citation type="submission" date="2016-10" db="EMBL/GenBank/DDBJ databases">
        <authorList>
            <person name="Varghese N."/>
            <person name="Submissions S."/>
        </authorList>
    </citation>
    <scope>NUCLEOTIDE SEQUENCE [LARGE SCALE GENOMIC DNA]</scope>
    <source>
        <strain evidence="5">CGMCC 4.6609</strain>
    </source>
</reference>
<feature type="domain" description="Bulb-type lectin" evidence="2">
    <location>
        <begin position="1"/>
        <end position="108"/>
    </location>
</feature>
<dbReference type="SMART" id="SM00257">
    <property type="entry name" value="LysM"/>
    <property type="match status" value="1"/>
</dbReference>
<dbReference type="InterPro" id="IPR036779">
    <property type="entry name" value="LysM_dom_sf"/>
</dbReference>
<protein>
    <submittedName>
        <fullName evidence="4">LysM domain-containing protein</fullName>
    </submittedName>
</protein>
<evidence type="ECO:0000259" key="3">
    <source>
        <dbReference type="PROSITE" id="PS51782"/>
    </source>
</evidence>
<accession>A0A1H0I8G1</accession>
<dbReference type="EMBL" id="FNIX01000002">
    <property type="protein sequence ID" value="SDO27666.1"/>
    <property type="molecule type" value="Genomic_DNA"/>
</dbReference>
<evidence type="ECO:0000313" key="4">
    <source>
        <dbReference type="EMBL" id="SDO27666.1"/>
    </source>
</evidence>
<feature type="compositionally biased region" description="Low complexity" evidence="1">
    <location>
        <begin position="115"/>
        <end position="139"/>
    </location>
</feature>
<gene>
    <name evidence="4" type="ORF">SAMN05421507_1024</name>
</gene>
<dbReference type="PANTHER" id="PTHR34700:SF4">
    <property type="entry name" value="PHAGE-LIKE ELEMENT PBSX PROTEIN XKDP"/>
    <property type="match status" value="1"/>
</dbReference>
<dbReference type="PROSITE" id="PS50927">
    <property type="entry name" value="BULB_LECTIN"/>
    <property type="match status" value="1"/>
</dbReference>
<dbReference type="Proteomes" id="UP000199691">
    <property type="component" value="Unassembled WGS sequence"/>
</dbReference>
<dbReference type="InterPro" id="IPR052196">
    <property type="entry name" value="Bact_Kbp"/>
</dbReference>
<dbReference type="PANTHER" id="PTHR34700">
    <property type="entry name" value="POTASSIUM BINDING PROTEIN KBP"/>
    <property type="match status" value="1"/>
</dbReference>
<dbReference type="CDD" id="cd00028">
    <property type="entry name" value="B_lectin"/>
    <property type="match status" value="1"/>
</dbReference>
<evidence type="ECO:0000256" key="1">
    <source>
        <dbReference type="SAM" id="MobiDB-lite"/>
    </source>
</evidence>